<gene>
    <name evidence="1" type="ORF">CVIC9261_06995</name>
</gene>
<keyword evidence="2" id="KW-1185">Reference proteome</keyword>
<dbReference type="EMBL" id="CP144916">
    <property type="protein sequence ID" value="WWC41448.1"/>
    <property type="molecule type" value="Genomic_DNA"/>
</dbReference>
<reference evidence="1 2" key="1">
    <citation type="journal article" date="2017" name="Genome Biol. Evol.">
        <title>Comparative Genomic Analysis Identifies a Campylobacter Clade Deficient in Selenium Metabolism.</title>
        <authorList>
            <person name="Miller W.G."/>
            <person name="Yee E."/>
            <person name="Lopes B.S."/>
            <person name="Chapman M.H."/>
            <person name="Huynh S."/>
            <person name="Bono J.L."/>
            <person name="Parker C.T."/>
            <person name="Strachan N.J.C."/>
            <person name="Forbes K.J."/>
        </authorList>
    </citation>
    <scope>NUCLEOTIDE SEQUENCE [LARGE SCALE GENOMIC DNA]</scope>
    <source>
        <strain evidence="1 2">RM9261</strain>
    </source>
</reference>
<evidence type="ECO:0000313" key="1">
    <source>
        <dbReference type="EMBL" id="WWC41448.1"/>
    </source>
</evidence>
<evidence type="ECO:0000313" key="2">
    <source>
        <dbReference type="Proteomes" id="UP001318120"/>
    </source>
</evidence>
<name>A0ABZ2E6X5_9BACT</name>
<proteinExistence type="predicted"/>
<accession>A0ABZ2E6X5</accession>
<dbReference type="Proteomes" id="UP001318120">
    <property type="component" value="Chromosome"/>
</dbReference>
<sequence length="116" mass="13611">MVYDLKYNNSISNQDKIQLVENLAFTAANFLKNEILVTPYIWVIAPVPSSKDRELQPVYLLADKIAYFLNRKIDGEYIKKIKNTNELKSIEVLEERQKILDGAFICDKRYKGKKYF</sequence>
<organism evidence="1 2">
    <name type="scientific">Campylobacter vicugnae</name>
    <dbReference type="NCBI Taxonomy" id="1660076"/>
    <lineage>
        <taxon>Bacteria</taxon>
        <taxon>Pseudomonadati</taxon>
        <taxon>Campylobacterota</taxon>
        <taxon>Epsilonproteobacteria</taxon>
        <taxon>Campylobacterales</taxon>
        <taxon>Campylobacteraceae</taxon>
        <taxon>Campylobacter</taxon>
    </lineage>
</organism>
<dbReference type="RefSeq" id="WP_086255628.1">
    <property type="nucleotide sequence ID" value="NZ_CP144915.1"/>
</dbReference>
<dbReference type="GeneID" id="93113842"/>
<protein>
    <submittedName>
        <fullName evidence="1">Uncharacterized protein</fullName>
    </submittedName>
</protein>